<keyword evidence="3" id="KW-1185">Reference proteome</keyword>
<accession>A0ABP8R6B8</accession>
<organism evidence="2 3">
    <name type="scientific">Actinoallomurus oryzae</name>
    <dbReference type="NCBI Taxonomy" id="502180"/>
    <lineage>
        <taxon>Bacteria</taxon>
        <taxon>Bacillati</taxon>
        <taxon>Actinomycetota</taxon>
        <taxon>Actinomycetes</taxon>
        <taxon>Streptosporangiales</taxon>
        <taxon>Thermomonosporaceae</taxon>
        <taxon>Actinoallomurus</taxon>
    </lineage>
</organism>
<reference evidence="3" key="1">
    <citation type="journal article" date="2019" name="Int. J. Syst. Evol. Microbiol.">
        <title>The Global Catalogue of Microorganisms (GCM) 10K type strain sequencing project: providing services to taxonomists for standard genome sequencing and annotation.</title>
        <authorList>
            <consortium name="The Broad Institute Genomics Platform"/>
            <consortium name="The Broad Institute Genome Sequencing Center for Infectious Disease"/>
            <person name="Wu L."/>
            <person name="Ma J."/>
        </authorList>
    </citation>
    <scope>NUCLEOTIDE SEQUENCE [LARGE SCALE GENOMIC DNA]</scope>
    <source>
        <strain evidence="3">JCM 17933</strain>
    </source>
</reference>
<gene>
    <name evidence="2" type="ORF">GCM10023191_094100</name>
</gene>
<dbReference type="EMBL" id="BAABHF010000061">
    <property type="protein sequence ID" value="GAA4519046.1"/>
    <property type="molecule type" value="Genomic_DNA"/>
</dbReference>
<feature type="compositionally biased region" description="Pro residues" evidence="1">
    <location>
        <begin position="42"/>
        <end position="63"/>
    </location>
</feature>
<evidence type="ECO:0000313" key="3">
    <source>
        <dbReference type="Proteomes" id="UP001500503"/>
    </source>
</evidence>
<evidence type="ECO:0000256" key="1">
    <source>
        <dbReference type="SAM" id="MobiDB-lite"/>
    </source>
</evidence>
<feature type="region of interest" description="Disordered" evidence="1">
    <location>
        <begin position="31"/>
        <end position="89"/>
    </location>
</feature>
<name>A0ABP8R6B8_9ACTN</name>
<evidence type="ECO:0000313" key="2">
    <source>
        <dbReference type="EMBL" id="GAA4519046.1"/>
    </source>
</evidence>
<sequence length="89" mass="9787">MLTPISLMNRICAGRPKDRNCRRVAITCHPHGAPVDRRRLPPGQPDKPPAVTPAPPARRPAPEPARTRVDDDIASPRVRPAPPELRGRV</sequence>
<proteinExistence type="predicted"/>
<comment type="caution">
    <text evidence="2">The sequence shown here is derived from an EMBL/GenBank/DDBJ whole genome shotgun (WGS) entry which is preliminary data.</text>
</comment>
<protein>
    <submittedName>
        <fullName evidence="2">Uncharacterized protein</fullName>
    </submittedName>
</protein>
<dbReference type="Proteomes" id="UP001500503">
    <property type="component" value="Unassembled WGS sequence"/>
</dbReference>